<proteinExistence type="predicted"/>
<organism evidence="1 2">
    <name type="scientific">Pedobacter gandavensis</name>
    <dbReference type="NCBI Taxonomy" id="2679963"/>
    <lineage>
        <taxon>Bacteria</taxon>
        <taxon>Pseudomonadati</taxon>
        <taxon>Bacteroidota</taxon>
        <taxon>Sphingobacteriia</taxon>
        <taxon>Sphingobacteriales</taxon>
        <taxon>Sphingobacteriaceae</taxon>
        <taxon>Pedobacter</taxon>
    </lineage>
</organism>
<name>A0ABR6F1P2_9SPHI</name>
<comment type="caution">
    <text evidence="1">The sequence shown here is derived from an EMBL/GenBank/DDBJ whole genome shotgun (WGS) entry which is preliminary data.</text>
</comment>
<dbReference type="InterPro" id="IPR056510">
    <property type="entry name" value="WapI"/>
</dbReference>
<reference evidence="1 2" key="1">
    <citation type="submission" date="2019-11" db="EMBL/GenBank/DDBJ databases">
        <title>Description of Pedobacter sp. LMG 31462T.</title>
        <authorList>
            <person name="Carlier A."/>
            <person name="Qi S."/>
            <person name="Vandamme P."/>
        </authorList>
    </citation>
    <scope>NUCLEOTIDE SEQUENCE [LARGE SCALE GENOMIC DNA]</scope>
    <source>
        <strain evidence="1 2">LMG 31462</strain>
    </source>
</reference>
<gene>
    <name evidence="1" type="ORF">GM920_21195</name>
</gene>
<sequence>MINTENLSFEISDSGYLVRLEPIERIQYNSEIDWDKNWIKTKVSINAGKFSGQYEGDFRTTDFKAFKEDLSKLYDNLNGTVIFNDLEGYLDLKIIGDGFGHFNVEVKACDNPGIYGSVLSFNMEFDQTEINKMVNQLEMIIKQLPVIGSLN</sequence>
<dbReference type="RefSeq" id="WP_182961276.1">
    <property type="nucleotide sequence ID" value="NZ_WNXC01000010.1"/>
</dbReference>
<evidence type="ECO:0000313" key="1">
    <source>
        <dbReference type="EMBL" id="MBB2151431.1"/>
    </source>
</evidence>
<accession>A0ABR6F1P2</accession>
<keyword evidence="2" id="KW-1185">Reference proteome</keyword>
<dbReference type="Proteomes" id="UP000636110">
    <property type="component" value="Unassembled WGS sequence"/>
</dbReference>
<dbReference type="EMBL" id="WNXC01000010">
    <property type="protein sequence ID" value="MBB2151431.1"/>
    <property type="molecule type" value="Genomic_DNA"/>
</dbReference>
<evidence type="ECO:0000313" key="2">
    <source>
        <dbReference type="Proteomes" id="UP000636110"/>
    </source>
</evidence>
<dbReference type="Pfam" id="PF24716">
    <property type="entry name" value="WapI"/>
    <property type="match status" value="1"/>
</dbReference>
<protein>
    <submittedName>
        <fullName evidence="1">Uncharacterized protein</fullName>
    </submittedName>
</protein>